<evidence type="ECO:0000313" key="2">
    <source>
        <dbReference type="Proteomes" id="UP000541154"/>
    </source>
</evidence>
<proteinExistence type="predicted"/>
<keyword evidence="2" id="KW-1185">Reference proteome</keyword>
<dbReference type="EMBL" id="SPNV01000013">
    <property type="protein sequence ID" value="KAF5865993.1"/>
    <property type="molecule type" value="Genomic_DNA"/>
</dbReference>
<comment type="caution">
    <text evidence="1">The sequence shown here is derived from an EMBL/GenBank/DDBJ whole genome shotgun (WGS) entry which is preliminary data.</text>
</comment>
<organism evidence="1 2">
    <name type="scientific">Petromyces alliaceus</name>
    <name type="common">Aspergillus alliaceus</name>
    <dbReference type="NCBI Taxonomy" id="209559"/>
    <lineage>
        <taxon>Eukaryota</taxon>
        <taxon>Fungi</taxon>
        <taxon>Dikarya</taxon>
        <taxon>Ascomycota</taxon>
        <taxon>Pezizomycotina</taxon>
        <taxon>Eurotiomycetes</taxon>
        <taxon>Eurotiomycetidae</taxon>
        <taxon>Eurotiales</taxon>
        <taxon>Aspergillaceae</taxon>
        <taxon>Aspergillus</taxon>
        <taxon>Aspergillus subgen. Circumdati</taxon>
    </lineage>
</organism>
<reference evidence="1 2" key="1">
    <citation type="submission" date="2019-04" db="EMBL/GenBank/DDBJ databases">
        <title>Aspergillus burnettii sp. nov., novel species from soil in southeast Queensland.</title>
        <authorList>
            <person name="Gilchrist C.L.M."/>
            <person name="Pitt J.I."/>
            <person name="Lange L."/>
            <person name="Lacey H.J."/>
            <person name="Vuong D."/>
            <person name="Midgley D.J."/>
            <person name="Greenfield P."/>
            <person name="Bradbury M."/>
            <person name="Lacey E."/>
            <person name="Busk P.K."/>
            <person name="Pilgaard B."/>
            <person name="Chooi Y.H."/>
            <person name="Piggott A.M."/>
        </authorList>
    </citation>
    <scope>NUCLEOTIDE SEQUENCE [LARGE SCALE GENOMIC DNA]</scope>
    <source>
        <strain evidence="1 2">FRR 5400</strain>
    </source>
</reference>
<dbReference type="Proteomes" id="UP000541154">
    <property type="component" value="Unassembled WGS sequence"/>
</dbReference>
<name>A0A8H6AGT2_PETAA</name>
<evidence type="ECO:0000313" key="1">
    <source>
        <dbReference type="EMBL" id="KAF5865993.1"/>
    </source>
</evidence>
<gene>
    <name evidence="1" type="ORF">ETB97_001571</name>
</gene>
<protein>
    <submittedName>
        <fullName evidence="1">Uncharacterized protein</fullName>
    </submittedName>
</protein>
<accession>A0A8H6AGT2</accession>
<sequence>MQEVAEEPRLRPSKELCANAAVGSASPVRKVSMKSLDRIARVSRSFNASSSSQVICSTAAAISGTFSTVPRMHTIAVNSFSVCPHHGWTIKSYPCFEKLGFLHFDLMQSPICDTIIAQTQASSLFLDLGCGLGQDIRRLIGVIITGVHFGRDEVSELWDGVPAGLEKLVLHNPGRLKHLEEAT</sequence>
<dbReference type="AlphaFoldDB" id="A0A8H6AGT2"/>